<dbReference type="VEuPathDB" id="PiroplasmaDB:BBOV_I002250"/>
<dbReference type="GeneID" id="5477091"/>
<reference evidence="2 3" key="1">
    <citation type="journal article" date="2007" name="PLoS Pathog.">
        <title>Genome sequence of Babesia bovis and comparative analysis of apicomplexan hemoprotozoa.</title>
        <authorList>
            <person name="Brayton K.A."/>
            <person name="Lau A.O.T."/>
            <person name="Herndon D.R."/>
            <person name="Hannick L."/>
            <person name="Kappmeyer L.S."/>
            <person name="Berens S.J."/>
            <person name="Bidwell S.L."/>
            <person name="Brown W.C."/>
            <person name="Crabtree J."/>
            <person name="Fadrosh D."/>
            <person name="Feldblum T."/>
            <person name="Forberger H.A."/>
            <person name="Haas B.J."/>
            <person name="Howell J.M."/>
            <person name="Khouri H."/>
            <person name="Koo H."/>
            <person name="Mann D.J."/>
            <person name="Norimine J."/>
            <person name="Paulsen I.T."/>
            <person name="Radune D."/>
            <person name="Ren Q."/>
            <person name="Smith R.K. Jr."/>
            <person name="Suarez C.E."/>
            <person name="White O."/>
            <person name="Wortman J.R."/>
            <person name="Knowles D.P. Jr."/>
            <person name="McElwain T.F."/>
            <person name="Nene V.M."/>
        </authorList>
    </citation>
    <scope>NUCLEOTIDE SEQUENCE [LARGE SCALE GENOMIC DNA]</scope>
    <source>
        <strain evidence="2">T2Bo</strain>
    </source>
</reference>
<reference evidence="3" key="3">
    <citation type="journal article" date="2021" name="Int. J. Parasitol.">
        <title>Comparative analysis of gene expression between Babesia bovis blood stages and kinetes allowed by improved genome annotation.</title>
        <authorList>
            <person name="Ueti M.W."/>
            <person name="Johnson W.C."/>
            <person name="Kappmeyer L.S."/>
            <person name="Herndon D.R."/>
            <person name="Mousel M.R."/>
            <person name="Reif K.E."/>
            <person name="Taus N.S."/>
            <person name="Ifeonu O.O."/>
            <person name="Silva J.C."/>
            <person name="Suarez C.E."/>
            <person name="Brayton K.A."/>
        </authorList>
    </citation>
    <scope>NUCLEOTIDE SEQUENCE [LARGE SCALE GENOMIC DNA]</scope>
</reference>
<feature type="compositionally biased region" description="Basic and acidic residues" evidence="1">
    <location>
        <begin position="114"/>
        <end position="130"/>
    </location>
</feature>
<feature type="region of interest" description="Disordered" evidence="1">
    <location>
        <begin position="164"/>
        <end position="192"/>
    </location>
</feature>
<accession>A7AW79</accession>
<name>A7AW79_BABBO</name>
<organism evidence="2 3">
    <name type="scientific">Babesia bovis</name>
    <dbReference type="NCBI Taxonomy" id="5865"/>
    <lineage>
        <taxon>Eukaryota</taxon>
        <taxon>Sar</taxon>
        <taxon>Alveolata</taxon>
        <taxon>Apicomplexa</taxon>
        <taxon>Aconoidasida</taxon>
        <taxon>Piroplasmida</taxon>
        <taxon>Babesiidae</taxon>
        <taxon>Babesia</taxon>
    </lineage>
</organism>
<keyword evidence="3" id="KW-1185">Reference proteome</keyword>
<reference evidence="3" key="2">
    <citation type="journal article" date="2020" name="Data Brief">
        <title>Transcriptome dataset of Babesia bovis life stages within vertebrate and invertebrate hosts.</title>
        <authorList>
            <person name="Ueti M.W."/>
            <person name="Johnson W.C."/>
            <person name="Kappmeyer L.S."/>
            <person name="Herndon D.R."/>
            <person name="Mousel M.R."/>
            <person name="Reif K.E."/>
            <person name="Taus N.S."/>
            <person name="Ifeonu O.O."/>
            <person name="Silva J.C."/>
            <person name="Suarez C.E."/>
            <person name="Brayton K.A."/>
        </authorList>
    </citation>
    <scope>NUCLEOTIDE SEQUENCE [LARGE SCALE GENOMIC DNA]</scope>
</reference>
<feature type="compositionally biased region" description="Polar residues" evidence="1">
    <location>
        <begin position="131"/>
        <end position="143"/>
    </location>
</feature>
<dbReference type="RefSeq" id="XP_001608875.1">
    <property type="nucleotide sequence ID" value="XM_001608825.1"/>
</dbReference>
<proteinExistence type="predicted"/>
<evidence type="ECO:0000313" key="2">
    <source>
        <dbReference type="EMBL" id="EDO05307.1"/>
    </source>
</evidence>
<dbReference type="Proteomes" id="UP000002173">
    <property type="component" value="Unassembled WGS sequence"/>
</dbReference>
<feature type="compositionally biased region" description="Basic and acidic residues" evidence="1">
    <location>
        <begin position="34"/>
        <end position="52"/>
    </location>
</feature>
<evidence type="ECO:0000313" key="3">
    <source>
        <dbReference type="Proteomes" id="UP000002173"/>
    </source>
</evidence>
<dbReference type="InParanoid" id="A7AW79"/>
<feature type="region of interest" description="Disordered" evidence="1">
    <location>
        <begin position="114"/>
        <end position="143"/>
    </location>
</feature>
<sequence length="192" mass="21875">MNFVRTQNYSGDKASGGLIDFTKGSLVEASNDVTRPKERQKRENNNKEVQFKPKELFSDRDIEGVVENLTSATAIASAFSEEDIAHLENLEKKRNQQWKRRKLEEEEYAKEAERIRNSLGQKEDIDHSSDDSNLPTLDTTPSLFPKTQSQIRLTPKICVIERNISTRDTNQPSSINKSNNLPLIEGYSSDED</sequence>
<comment type="caution">
    <text evidence="2">The sequence shown here is derived from an EMBL/GenBank/DDBJ whole genome shotgun (WGS) entry which is preliminary data.</text>
</comment>
<dbReference type="KEGG" id="bbo:BBOV_I002250"/>
<dbReference type="AlphaFoldDB" id="A7AW79"/>
<dbReference type="EMBL" id="AAXT01000005">
    <property type="protein sequence ID" value="EDO05307.1"/>
    <property type="molecule type" value="Genomic_DNA"/>
</dbReference>
<evidence type="ECO:0000256" key="1">
    <source>
        <dbReference type="SAM" id="MobiDB-lite"/>
    </source>
</evidence>
<gene>
    <name evidence="2" type="ORF">BBOV_I002250</name>
</gene>
<protein>
    <submittedName>
        <fullName evidence="2">Uncharacterized protein</fullName>
    </submittedName>
</protein>
<feature type="region of interest" description="Disordered" evidence="1">
    <location>
        <begin position="30"/>
        <end position="52"/>
    </location>
</feature>
<feature type="compositionally biased region" description="Polar residues" evidence="1">
    <location>
        <begin position="166"/>
        <end position="181"/>
    </location>
</feature>